<organism evidence="4 5">
    <name type="scientific">Allacma fusca</name>
    <dbReference type="NCBI Taxonomy" id="39272"/>
    <lineage>
        <taxon>Eukaryota</taxon>
        <taxon>Metazoa</taxon>
        <taxon>Ecdysozoa</taxon>
        <taxon>Arthropoda</taxon>
        <taxon>Hexapoda</taxon>
        <taxon>Collembola</taxon>
        <taxon>Symphypleona</taxon>
        <taxon>Sminthuridae</taxon>
        <taxon>Allacma</taxon>
    </lineage>
</organism>
<feature type="chain" id="PRO_5035248864" evidence="3">
    <location>
        <begin position="22"/>
        <end position="361"/>
    </location>
</feature>
<gene>
    <name evidence="4" type="ORF">AFUS01_LOCUS3177</name>
</gene>
<keyword evidence="2" id="KW-0812">Transmembrane</keyword>
<name>A0A8J2JS03_9HEXA</name>
<evidence type="ECO:0000313" key="4">
    <source>
        <dbReference type="EMBL" id="CAG7686779.1"/>
    </source>
</evidence>
<keyword evidence="2" id="KW-0472">Membrane</keyword>
<dbReference type="AlphaFoldDB" id="A0A8J2JS03"/>
<evidence type="ECO:0000256" key="1">
    <source>
        <dbReference type="SAM" id="MobiDB-lite"/>
    </source>
</evidence>
<evidence type="ECO:0000256" key="3">
    <source>
        <dbReference type="SAM" id="SignalP"/>
    </source>
</evidence>
<reference evidence="4" key="1">
    <citation type="submission" date="2021-06" db="EMBL/GenBank/DDBJ databases">
        <authorList>
            <person name="Hodson N. C."/>
            <person name="Mongue J. A."/>
            <person name="Jaron S. K."/>
        </authorList>
    </citation>
    <scope>NUCLEOTIDE SEQUENCE</scope>
</reference>
<evidence type="ECO:0000256" key="2">
    <source>
        <dbReference type="SAM" id="Phobius"/>
    </source>
</evidence>
<accession>A0A8J2JS03</accession>
<keyword evidence="3" id="KW-0732">Signal</keyword>
<feature type="compositionally biased region" description="Low complexity" evidence="1">
    <location>
        <begin position="44"/>
        <end position="62"/>
    </location>
</feature>
<feature type="transmembrane region" description="Helical" evidence="2">
    <location>
        <begin position="137"/>
        <end position="159"/>
    </location>
</feature>
<dbReference type="EMBL" id="CAJVCH010018948">
    <property type="protein sequence ID" value="CAG7686779.1"/>
    <property type="molecule type" value="Genomic_DNA"/>
</dbReference>
<protein>
    <submittedName>
        <fullName evidence="4">Uncharacterized protein</fullName>
    </submittedName>
</protein>
<evidence type="ECO:0000313" key="5">
    <source>
        <dbReference type="Proteomes" id="UP000708208"/>
    </source>
</evidence>
<feature type="region of interest" description="Disordered" evidence="1">
    <location>
        <begin position="92"/>
        <end position="118"/>
    </location>
</feature>
<proteinExistence type="predicted"/>
<comment type="caution">
    <text evidence="4">The sequence shown here is derived from an EMBL/GenBank/DDBJ whole genome shotgun (WGS) entry which is preliminary data.</text>
</comment>
<dbReference type="Proteomes" id="UP000708208">
    <property type="component" value="Unassembled WGS sequence"/>
</dbReference>
<sequence>MMVLVALLTVSLTSFCAVGFAEDNIPQQSSYHHPYQPEHPAPAQPQSFSPNQSQNHPNPHQALHNQSYHVAPTVYNPYINFTGVESRDAYQIQSPSHGWPSYHPPHHQEHHNHHHSHTPAGWGWDDKHQHQHDFRSYFDIALTALAFLSFGIFLLNLLLNALLFAGLLTTTGGTGGTVTYTTTGTGTGTGTGTATGTNGGGMTVTYTTTGGTTIPGGTTVTTTGTGTGIGIGRASARAGTGDIYYNTTAVKDDEARIRRRKRATLELYLDPMSSMDLIALNVLKSIDAMTEKHECAGKVFCESNRQAQIIRKGFQFLMPLCSVSASFIRKKLGWQEDIWDHLTAVLLGVGEANCQAHFPHC</sequence>
<keyword evidence="2" id="KW-1133">Transmembrane helix</keyword>
<feature type="region of interest" description="Disordered" evidence="1">
    <location>
        <begin position="28"/>
        <end position="63"/>
    </location>
</feature>
<feature type="signal peptide" evidence="3">
    <location>
        <begin position="1"/>
        <end position="21"/>
    </location>
</feature>
<feature type="compositionally biased region" description="Basic residues" evidence="1">
    <location>
        <begin position="104"/>
        <end position="117"/>
    </location>
</feature>
<keyword evidence="5" id="KW-1185">Reference proteome</keyword>